<evidence type="ECO:0000256" key="9">
    <source>
        <dbReference type="ARBA" id="ARBA00023284"/>
    </source>
</evidence>
<accession>A0A1G1YXX8</accession>
<keyword evidence="3 10" id="KW-0812">Transmembrane</keyword>
<name>A0A1G1YXX8_9BACT</name>
<evidence type="ECO:0000256" key="3">
    <source>
        <dbReference type="ARBA" id="ARBA00022692"/>
    </source>
</evidence>
<dbReference type="GO" id="GO:0016020">
    <property type="term" value="C:membrane"/>
    <property type="evidence" value="ECO:0007669"/>
    <property type="project" value="UniProtKB-SubCell"/>
</dbReference>
<evidence type="ECO:0000259" key="11">
    <source>
        <dbReference type="SMART" id="SM00756"/>
    </source>
</evidence>
<dbReference type="PANTHER" id="PTHR34573">
    <property type="entry name" value="VKC DOMAIN-CONTAINING PROTEIN"/>
    <property type="match status" value="1"/>
</dbReference>
<comment type="caution">
    <text evidence="12">The sequence shown here is derived from an EMBL/GenBank/DDBJ whole genome shotgun (WGS) entry which is preliminary data.</text>
</comment>
<reference evidence="12 13" key="1">
    <citation type="journal article" date="2016" name="Nat. Commun.">
        <title>Thousands of microbial genomes shed light on interconnected biogeochemical processes in an aquifer system.</title>
        <authorList>
            <person name="Anantharaman K."/>
            <person name="Brown C.T."/>
            <person name="Hug L.A."/>
            <person name="Sharon I."/>
            <person name="Castelle C.J."/>
            <person name="Probst A.J."/>
            <person name="Thomas B.C."/>
            <person name="Singh A."/>
            <person name="Wilkins M.J."/>
            <person name="Karaoz U."/>
            <person name="Brodie E.L."/>
            <person name="Williams K.H."/>
            <person name="Hubbard S.S."/>
            <person name="Banfield J.F."/>
        </authorList>
    </citation>
    <scope>NUCLEOTIDE SEQUENCE [LARGE SCALE GENOMIC DNA]</scope>
</reference>
<evidence type="ECO:0000256" key="2">
    <source>
        <dbReference type="ARBA" id="ARBA00006214"/>
    </source>
</evidence>
<dbReference type="InterPro" id="IPR012932">
    <property type="entry name" value="VKOR"/>
</dbReference>
<keyword evidence="4" id="KW-0874">Quinone</keyword>
<evidence type="ECO:0000256" key="5">
    <source>
        <dbReference type="ARBA" id="ARBA00022989"/>
    </source>
</evidence>
<evidence type="ECO:0000256" key="6">
    <source>
        <dbReference type="ARBA" id="ARBA00023002"/>
    </source>
</evidence>
<dbReference type="InterPro" id="IPR038354">
    <property type="entry name" value="VKOR_sf"/>
</dbReference>
<dbReference type="AlphaFoldDB" id="A0A1G1YXX8"/>
<dbReference type="SMART" id="SM00756">
    <property type="entry name" value="VKc"/>
    <property type="match status" value="1"/>
</dbReference>
<organism evidence="12 13">
    <name type="scientific">Candidatus Colwellbacteria bacterium RBG_13_48_8</name>
    <dbReference type="NCBI Taxonomy" id="1797685"/>
    <lineage>
        <taxon>Bacteria</taxon>
        <taxon>Candidatus Colwelliibacteriota</taxon>
    </lineage>
</organism>
<keyword evidence="5 10" id="KW-1133">Transmembrane helix</keyword>
<dbReference type="InterPro" id="IPR044698">
    <property type="entry name" value="VKOR/LTO1"/>
</dbReference>
<feature type="domain" description="Vitamin K epoxide reductase" evidence="11">
    <location>
        <begin position="9"/>
        <end position="143"/>
    </location>
</feature>
<proteinExistence type="inferred from homology"/>
<keyword evidence="7 10" id="KW-0472">Membrane</keyword>
<dbReference type="GO" id="GO:0016491">
    <property type="term" value="F:oxidoreductase activity"/>
    <property type="evidence" value="ECO:0007669"/>
    <property type="project" value="UniProtKB-KW"/>
</dbReference>
<dbReference type="Pfam" id="PF07884">
    <property type="entry name" value="VKOR"/>
    <property type="match status" value="1"/>
</dbReference>
<dbReference type="Proteomes" id="UP000177062">
    <property type="component" value="Unassembled WGS sequence"/>
</dbReference>
<dbReference type="PANTHER" id="PTHR34573:SF1">
    <property type="entry name" value="VITAMIN K EPOXIDE REDUCTASE DOMAIN-CONTAINING PROTEIN"/>
    <property type="match status" value="1"/>
</dbReference>
<evidence type="ECO:0000313" key="13">
    <source>
        <dbReference type="Proteomes" id="UP000177062"/>
    </source>
</evidence>
<gene>
    <name evidence="12" type="ORF">A2Y84_01580</name>
</gene>
<keyword evidence="6" id="KW-0560">Oxidoreductase</keyword>
<evidence type="ECO:0000256" key="1">
    <source>
        <dbReference type="ARBA" id="ARBA00004141"/>
    </source>
</evidence>
<feature type="transmembrane region" description="Helical" evidence="10">
    <location>
        <begin position="64"/>
        <end position="85"/>
    </location>
</feature>
<evidence type="ECO:0000256" key="10">
    <source>
        <dbReference type="SAM" id="Phobius"/>
    </source>
</evidence>
<feature type="transmembrane region" description="Helical" evidence="10">
    <location>
        <begin position="118"/>
        <end position="143"/>
    </location>
</feature>
<dbReference type="Gene3D" id="1.20.1440.130">
    <property type="entry name" value="VKOR domain"/>
    <property type="match status" value="1"/>
</dbReference>
<evidence type="ECO:0000256" key="7">
    <source>
        <dbReference type="ARBA" id="ARBA00023136"/>
    </source>
</evidence>
<protein>
    <recommendedName>
        <fullName evidence="11">Vitamin K epoxide reductase domain-containing protein</fullName>
    </recommendedName>
</protein>
<dbReference type="EMBL" id="MHIT01000006">
    <property type="protein sequence ID" value="OGY57109.1"/>
    <property type="molecule type" value="Genomic_DNA"/>
</dbReference>
<sequence length="154" mass="16593">MFQYPKSRKTWLVVLIIALAIVGLVDSLYLTYIHYQQGGSAVCNAASGACNVVTTSKYSVVAGIPLALLGVLFYLSVLALVYLYGKNRKPKTLLIFSGWTALGFAISTYLTYLQAFVIHAYCPLCLTSAASSILIFLSVLLLAREGNNGTRAGV</sequence>
<keyword evidence="8" id="KW-1015">Disulfide bond</keyword>
<dbReference type="CDD" id="cd12916">
    <property type="entry name" value="VKOR_1"/>
    <property type="match status" value="1"/>
</dbReference>
<evidence type="ECO:0000313" key="12">
    <source>
        <dbReference type="EMBL" id="OGY57109.1"/>
    </source>
</evidence>
<dbReference type="GO" id="GO:0048038">
    <property type="term" value="F:quinone binding"/>
    <property type="evidence" value="ECO:0007669"/>
    <property type="project" value="UniProtKB-KW"/>
</dbReference>
<feature type="transmembrane region" description="Helical" evidence="10">
    <location>
        <begin position="92"/>
        <end position="112"/>
    </location>
</feature>
<keyword evidence="9" id="KW-0676">Redox-active center</keyword>
<feature type="transmembrane region" description="Helical" evidence="10">
    <location>
        <begin position="12"/>
        <end position="32"/>
    </location>
</feature>
<comment type="similarity">
    <text evidence="2">Belongs to the VKOR family.</text>
</comment>
<evidence type="ECO:0000256" key="4">
    <source>
        <dbReference type="ARBA" id="ARBA00022719"/>
    </source>
</evidence>
<comment type="subcellular location">
    <subcellularLocation>
        <location evidence="1">Membrane</location>
        <topology evidence="1">Multi-pass membrane protein</topology>
    </subcellularLocation>
</comment>
<evidence type="ECO:0000256" key="8">
    <source>
        <dbReference type="ARBA" id="ARBA00023157"/>
    </source>
</evidence>